<feature type="compositionally biased region" description="Low complexity" evidence="1">
    <location>
        <begin position="83"/>
        <end position="104"/>
    </location>
</feature>
<dbReference type="OrthoDB" id="3934095at2759"/>
<accession>A0A6A5QN21</accession>
<organism evidence="2 3">
    <name type="scientific">Ampelomyces quisqualis</name>
    <name type="common">Powdery mildew agent</name>
    <dbReference type="NCBI Taxonomy" id="50730"/>
    <lineage>
        <taxon>Eukaryota</taxon>
        <taxon>Fungi</taxon>
        <taxon>Dikarya</taxon>
        <taxon>Ascomycota</taxon>
        <taxon>Pezizomycotina</taxon>
        <taxon>Dothideomycetes</taxon>
        <taxon>Pleosporomycetidae</taxon>
        <taxon>Pleosporales</taxon>
        <taxon>Pleosporineae</taxon>
        <taxon>Phaeosphaeriaceae</taxon>
        <taxon>Ampelomyces</taxon>
    </lineage>
</organism>
<dbReference type="AlphaFoldDB" id="A0A6A5QN21"/>
<evidence type="ECO:0000313" key="2">
    <source>
        <dbReference type="EMBL" id="KAF1916086.1"/>
    </source>
</evidence>
<feature type="compositionally biased region" description="Polar residues" evidence="1">
    <location>
        <begin position="228"/>
        <end position="244"/>
    </location>
</feature>
<sequence length="275" mass="30011">MASTETLSRTPPIPPRNPFRRLSTHAKTPPSIHVEPHHIETELIPKPLFSKRTSLPPKTVHVVTVELPSPGLSPIILPSDTSTISSNRSSIVSVSSSRPSTATTLAPSEPPSRTGSLTSASSAPVWAPPAHVAKPLFGRSNTLPTRVKQIAREEIPSQRPISSVFSFEPSVKVPALKLPPARTSCFSPSPVWTPPKRAPNPVPGRPLRRTQTPRKENLRSLRAKDSVSCFQTPDRQPLARSQSDIPKKVKPERPILLSNMRTYSMDAKGVFILSD</sequence>
<gene>
    <name evidence="2" type="ORF">BDU57DRAFT_515961</name>
</gene>
<feature type="region of interest" description="Disordered" evidence="1">
    <location>
        <begin position="1"/>
        <end position="37"/>
    </location>
</feature>
<dbReference type="EMBL" id="ML979135">
    <property type="protein sequence ID" value="KAF1916086.1"/>
    <property type="molecule type" value="Genomic_DNA"/>
</dbReference>
<protein>
    <submittedName>
        <fullName evidence="2">Uncharacterized protein</fullName>
    </submittedName>
</protein>
<feature type="compositionally biased region" description="Pro residues" evidence="1">
    <location>
        <begin position="191"/>
        <end position="204"/>
    </location>
</feature>
<feature type="compositionally biased region" description="Basic and acidic residues" evidence="1">
    <location>
        <begin position="213"/>
        <end position="225"/>
    </location>
</feature>
<reference evidence="2" key="1">
    <citation type="journal article" date="2020" name="Stud. Mycol.">
        <title>101 Dothideomycetes genomes: a test case for predicting lifestyles and emergence of pathogens.</title>
        <authorList>
            <person name="Haridas S."/>
            <person name="Albert R."/>
            <person name="Binder M."/>
            <person name="Bloem J."/>
            <person name="Labutti K."/>
            <person name="Salamov A."/>
            <person name="Andreopoulos B."/>
            <person name="Baker S."/>
            <person name="Barry K."/>
            <person name="Bills G."/>
            <person name="Bluhm B."/>
            <person name="Cannon C."/>
            <person name="Castanera R."/>
            <person name="Culley D."/>
            <person name="Daum C."/>
            <person name="Ezra D."/>
            <person name="Gonzalez J."/>
            <person name="Henrissat B."/>
            <person name="Kuo A."/>
            <person name="Liang C."/>
            <person name="Lipzen A."/>
            <person name="Lutzoni F."/>
            <person name="Magnuson J."/>
            <person name="Mondo S."/>
            <person name="Nolan M."/>
            <person name="Ohm R."/>
            <person name="Pangilinan J."/>
            <person name="Park H.-J."/>
            <person name="Ramirez L."/>
            <person name="Alfaro M."/>
            <person name="Sun H."/>
            <person name="Tritt A."/>
            <person name="Yoshinaga Y."/>
            <person name="Zwiers L.-H."/>
            <person name="Turgeon B."/>
            <person name="Goodwin S."/>
            <person name="Spatafora J."/>
            <person name="Crous P."/>
            <person name="Grigoriev I."/>
        </authorList>
    </citation>
    <scope>NUCLEOTIDE SEQUENCE</scope>
    <source>
        <strain evidence="2">HMLAC05119</strain>
    </source>
</reference>
<evidence type="ECO:0000256" key="1">
    <source>
        <dbReference type="SAM" id="MobiDB-lite"/>
    </source>
</evidence>
<feature type="region of interest" description="Disordered" evidence="1">
    <location>
        <begin position="185"/>
        <end position="249"/>
    </location>
</feature>
<dbReference type="Proteomes" id="UP000800096">
    <property type="component" value="Unassembled WGS sequence"/>
</dbReference>
<proteinExistence type="predicted"/>
<keyword evidence="3" id="KW-1185">Reference proteome</keyword>
<evidence type="ECO:0000313" key="3">
    <source>
        <dbReference type="Proteomes" id="UP000800096"/>
    </source>
</evidence>
<feature type="region of interest" description="Disordered" evidence="1">
    <location>
        <begin position="83"/>
        <end position="124"/>
    </location>
</feature>
<name>A0A6A5QN21_AMPQU</name>